<reference evidence="2" key="1">
    <citation type="journal article" date="2015" name="Nature">
        <title>Complex archaea that bridge the gap between prokaryotes and eukaryotes.</title>
        <authorList>
            <person name="Spang A."/>
            <person name="Saw J.H."/>
            <person name="Jorgensen S.L."/>
            <person name="Zaremba-Niedzwiedzka K."/>
            <person name="Martijn J."/>
            <person name="Lind A.E."/>
            <person name="van Eijk R."/>
            <person name="Schleper C."/>
            <person name="Guy L."/>
            <person name="Ettema T.J."/>
        </authorList>
    </citation>
    <scope>NUCLEOTIDE SEQUENCE</scope>
</reference>
<dbReference type="AlphaFoldDB" id="A0A0F9JBQ1"/>
<evidence type="ECO:0000313" key="2">
    <source>
        <dbReference type="EMBL" id="KKL96507.1"/>
    </source>
</evidence>
<evidence type="ECO:0000256" key="1">
    <source>
        <dbReference type="SAM" id="Coils"/>
    </source>
</evidence>
<organism evidence="2">
    <name type="scientific">marine sediment metagenome</name>
    <dbReference type="NCBI Taxonomy" id="412755"/>
    <lineage>
        <taxon>unclassified sequences</taxon>
        <taxon>metagenomes</taxon>
        <taxon>ecological metagenomes</taxon>
    </lineage>
</organism>
<dbReference type="EMBL" id="LAZR01018415">
    <property type="protein sequence ID" value="KKL96507.1"/>
    <property type="molecule type" value="Genomic_DNA"/>
</dbReference>
<proteinExistence type="predicted"/>
<feature type="coiled-coil region" evidence="1">
    <location>
        <begin position="2"/>
        <end position="29"/>
    </location>
</feature>
<name>A0A0F9JBQ1_9ZZZZ</name>
<comment type="caution">
    <text evidence="2">The sequence shown here is derived from an EMBL/GenBank/DDBJ whole genome shotgun (WGS) entry which is preliminary data.</text>
</comment>
<accession>A0A0F9JBQ1</accession>
<protein>
    <submittedName>
        <fullName evidence="2">Uncharacterized protein</fullName>
    </submittedName>
</protein>
<gene>
    <name evidence="2" type="ORF">LCGC14_1843790</name>
</gene>
<sequence length="113" mass="12247">MLEQARADVERLEAQLAEAKQLAVALNADGVTLEDQLGEAVGLLTRTLDHAKRLEQIIMADPCFNPLPAGGADIASESADFLASLEQHEGPKVDVIYMTRDQVERRAGPEKHG</sequence>
<keyword evidence="1" id="KW-0175">Coiled coil</keyword>